<sequence>MLYGKVGVVDRDAYLEDAIKDVLSGDEATLDDRIGHAALLFAASGDLAEADRLVTHWHALTERPVTALVPGAVQARAWAMLFEARGTHPEWAAAMIPLDLDAEERAHDEYLARRVSDLDGLLAGSPIGEAVSQFGPSRPDRLREAVARGDLDAWAEIASRQNRPDVAVLAASRRLAPRLAGGADPLGLGDWAGPCAGALVAALYERYPPDTGSWREMVEGILRLRAGGTAPPAASPRTIGAAEARLGLRLPGDYREFLQTCDGLPADVVFPRLLGTAELRAEGGVVVISDPAVVLLTAADEQWRAVEIDPALGTTVHPTFRALLERHLLLLAQSA</sequence>
<dbReference type="Proteomes" id="UP000635387">
    <property type="component" value="Unassembled WGS sequence"/>
</dbReference>
<dbReference type="InterPro" id="IPR037883">
    <property type="entry name" value="Knr4/Smi1-like_sf"/>
</dbReference>
<evidence type="ECO:0000313" key="2">
    <source>
        <dbReference type="EMBL" id="GHH27347.1"/>
    </source>
</evidence>
<comment type="caution">
    <text evidence="2">The sequence shown here is derived from an EMBL/GenBank/DDBJ whole genome shotgun (WGS) entry which is preliminary data.</text>
</comment>
<feature type="domain" description="Knr4/Smi1-like" evidence="1">
    <location>
        <begin position="233"/>
        <end position="326"/>
    </location>
</feature>
<dbReference type="Gene3D" id="3.40.1580.10">
    <property type="entry name" value="SMI1/KNR4-like"/>
    <property type="match status" value="1"/>
</dbReference>
<evidence type="ECO:0000313" key="3">
    <source>
        <dbReference type="Proteomes" id="UP000635387"/>
    </source>
</evidence>
<gene>
    <name evidence="2" type="ORF">GCM10017790_56280</name>
</gene>
<name>A0ABQ3LY77_9PSEU</name>
<organism evidence="2 3">
    <name type="scientific">Amycolatopsis oliviviridis</name>
    <dbReference type="NCBI Taxonomy" id="1471590"/>
    <lineage>
        <taxon>Bacteria</taxon>
        <taxon>Bacillati</taxon>
        <taxon>Actinomycetota</taxon>
        <taxon>Actinomycetes</taxon>
        <taxon>Pseudonocardiales</taxon>
        <taxon>Pseudonocardiaceae</taxon>
        <taxon>Amycolatopsis</taxon>
    </lineage>
</organism>
<dbReference type="EMBL" id="BNAY01000007">
    <property type="protein sequence ID" value="GHH27347.1"/>
    <property type="molecule type" value="Genomic_DNA"/>
</dbReference>
<protein>
    <submittedName>
        <fullName evidence="2">SMI1/KNR4 family protein</fullName>
    </submittedName>
</protein>
<keyword evidence="3" id="KW-1185">Reference proteome</keyword>
<dbReference type="SMART" id="SM00860">
    <property type="entry name" value="SMI1_KNR4"/>
    <property type="match status" value="1"/>
</dbReference>
<dbReference type="SUPFAM" id="SSF160631">
    <property type="entry name" value="SMI1/KNR4-like"/>
    <property type="match status" value="1"/>
</dbReference>
<dbReference type="InterPro" id="IPR018958">
    <property type="entry name" value="Knr4/Smi1-like_dom"/>
</dbReference>
<evidence type="ECO:0000259" key="1">
    <source>
        <dbReference type="SMART" id="SM00860"/>
    </source>
</evidence>
<reference evidence="3" key="1">
    <citation type="journal article" date="2019" name="Int. J. Syst. Evol. Microbiol.">
        <title>The Global Catalogue of Microorganisms (GCM) 10K type strain sequencing project: providing services to taxonomists for standard genome sequencing and annotation.</title>
        <authorList>
            <consortium name="The Broad Institute Genomics Platform"/>
            <consortium name="The Broad Institute Genome Sequencing Center for Infectious Disease"/>
            <person name="Wu L."/>
            <person name="Ma J."/>
        </authorList>
    </citation>
    <scope>NUCLEOTIDE SEQUENCE [LARGE SCALE GENOMIC DNA]</scope>
    <source>
        <strain evidence="3">CGMCC 4.7683</strain>
    </source>
</reference>
<accession>A0ABQ3LY77</accession>
<proteinExistence type="predicted"/>
<dbReference type="Pfam" id="PF09346">
    <property type="entry name" value="SMI1_KNR4"/>
    <property type="match status" value="1"/>
</dbReference>